<dbReference type="PANTHER" id="PTHR31793:SF37">
    <property type="entry name" value="ACYL-COA THIOESTER HYDROLASE YBGC"/>
    <property type="match status" value="1"/>
</dbReference>
<protein>
    <submittedName>
        <fullName evidence="3">Acyl-CoA thioesterase YbgC</fullName>
        <ecNumber evidence="3">3.1.2.-</ecNumber>
    </submittedName>
</protein>
<keyword evidence="2 3" id="KW-0378">Hydrolase</keyword>
<evidence type="ECO:0000256" key="1">
    <source>
        <dbReference type="ARBA" id="ARBA00005953"/>
    </source>
</evidence>
<accession>A0A2H9TAT9</accession>
<dbReference type="InterPro" id="IPR008272">
    <property type="entry name" value="HB-CoA_thioesterase_AS"/>
</dbReference>
<dbReference type="NCBIfam" id="TIGR02799">
    <property type="entry name" value="thio_ybgC"/>
    <property type="match status" value="1"/>
</dbReference>
<dbReference type="PANTHER" id="PTHR31793">
    <property type="entry name" value="4-HYDROXYBENZOYL-COA THIOESTERASE FAMILY MEMBER"/>
    <property type="match status" value="1"/>
</dbReference>
<comment type="similarity">
    <text evidence="1">Belongs to the 4-hydroxybenzoyl-CoA thioesterase family.</text>
</comment>
<gene>
    <name evidence="3" type="primary">ybgC</name>
    <name evidence="3" type="ORF">CI610_00676</name>
</gene>
<evidence type="ECO:0000313" key="3">
    <source>
        <dbReference type="EMBL" id="PJE80343.1"/>
    </source>
</evidence>
<dbReference type="SUPFAM" id="SSF54637">
    <property type="entry name" value="Thioesterase/thiol ester dehydrase-isomerase"/>
    <property type="match status" value="1"/>
</dbReference>
<dbReference type="GO" id="GO:0047617">
    <property type="term" value="F:fatty acyl-CoA hydrolase activity"/>
    <property type="evidence" value="ECO:0007669"/>
    <property type="project" value="TreeGrafter"/>
</dbReference>
<dbReference type="PROSITE" id="PS01328">
    <property type="entry name" value="4HBCOA_THIOESTERASE"/>
    <property type="match status" value="1"/>
</dbReference>
<dbReference type="InterPro" id="IPR006684">
    <property type="entry name" value="YbgC/YbaW"/>
</dbReference>
<dbReference type="AlphaFoldDB" id="A0A2H9TAT9"/>
<dbReference type="EMBL" id="NSIT01000021">
    <property type="protein sequence ID" value="PJE80343.1"/>
    <property type="molecule type" value="Genomic_DNA"/>
</dbReference>
<name>A0A2H9TAT9_9ZZZZ</name>
<proteinExistence type="inferred from homology"/>
<dbReference type="CDD" id="cd00586">
    <property type="entry name" value="4HBT"/>
    <property type="match status" value="1"/>
</dbReference>
<dbReference type="FunFam" id="3.10.129.10:FF:000004">
    <property type="entry name" value="Tol-pal system-associated acyl-CoA thioesterase"/>
    <property type="match status" value="1"/>
</dbReference>
<reference evidence="3" key="1">
    <citation type="journal article" date="2017" name="Appl. Environ. Microbiol.">
        <title>Molecular characterization of an Endozoicomonas-like organism causing infection in king scallop Pecten maximus L.</title>
        <authorList>
            <person name="Cano I."/>
            <person name="van Aerle R."/>
            <person name="Ross S."/>
            <person name="Verner-Jeffreys D.W."/>
            <person name="Paley R.K."/>
            <person name="Rimmer G."/>
            <person name="Ryder D."/>
            <person name="Hooper P."/>
            <person name="Stone D."/>
            <person name="Feist S.W."/>
        </authorList>
    </citation>
    <scope>NUCLEOTIDE SEQUENCE</scope>
</reference>
<dbReference type="Gene3D" id="3.10.129.10">
    <property type="entry name" value="Hotdog Thioesterase"/>
    <property type="match status" value="1"/>
</dbReference>
<dbReference type="InterPro" id="IPR029069">
    <property type="entry name" value="HotDog_dom_sf"/>
</dbReference>
<dbReference type="NCBIfam" id="TIGR00051">
    <property type="entry name" value="YbgC/FadM family acyl-CoA thioesterase"/>
    <property type="match status" value="1"/>
</dbReference>
<sequence length="141" mass="16039">MSFSSFVLPVRIYYEDTDAGGVVYHANYLRFMERARTELLRSMGYGRQKMVTDRGLVLVASKVTLAYHRPAFLDDELQVLTELKSSGVVRMVFHQKILRDGICLCEGTVVLGCVDIQAMKPARMPAELMTICQRLKESTRE</sequence>
<dbReference type="EC" id="3.1.2.-" evidence="3"/>
<dbReference type="InterPro" id="IPR014166">
    <property type="entry name" value="Tol-Pal_acyl-CoA_thioesterase"/>
</dbReference>
<dbReference type="PIRSF" id="PIRSF003230">
    <property type="entry name" value="YbgC"/>
    <property type="match status" value="1"/>
</dbReference>
<evidence type="ECO:0000256" key="2">
    <source>
        <dbReference type="ARBA" id="ARBA00022801"/>
    </source>
</evidence>
<organism evidence="3">
    <name type="scientific">invertebrate metagenome</name>
    <dbReference type="NCBI Taxonomy" id="1711999"/>
    <lineage>
        <taxon>unclassified sequences</taxon>
        <taxon>metagenomes</taxon>
        <taxon>organismal metagenomes</taxon>
    </lineage>
</organism>
<comment type="caution">
    <text evidence="3">The sequence shown here is derived from an EMBL/GenBank/DDBJ whole genome shotgun (WGS) entry which is preliminary data.</text>
</comment>
<dbReference type="Pfam" id="PF13279">
    <property type="entry name" value="4HBT_2"/>
    <property type="match status" value="1"/>
</dbReference>
<dbReference type="InterPro" id="IPR050563">
    <property type="entry name" value="4-hydroxybenzoyl-CoA_TE"/>
</dbReference>